<feature type="domain" description="Histidine kinase" evidence="3">
    <location>
        <begin position="1"/>
        <end position="105"/>
    </location>
</feature>
<organism evidence="4">
    <name type="scientific">Candidatus Atribacter allofermentans</name>
    <dbReference type="NCBI Taxonomy" id="1852833"/>
    <lineage>
        <taxon>Bacteria</taxon>
        <taxon>Pseudomonadati</taxon>
        <taxon>Atribacterota</taxon>
        <taxon>Atribacteria</taxon>
        <taxon>Atribacterales</taxon>
        <taxon>Atribacteraceae</taxon>
        <taxon>Atribacter</taxon>
    </lineage>
</organism>
<gene>
    <name evidence="4" type="primary">pleC</name>
    <name evidence="4" type="ORF">BWY41_01158</name>
</gene>
<dbReference type="SMART" id="SM00387">
    <property type="entry name" value="HATPase_c"/>
    <property type="match status" value="1"/>
</dbReference>
<name>A0A1V5SUW1_9BACT</name>
<sequence length="182" mass="20609">MKELALHILDIMENSIRANASKISVSLVEDNRLNQFILTIQDNGKGMDKEVLARVRDPFFTGQNKKVGMGIPLLEQLASMCGGKLDIVSRPGKGTTIQATFQRNHIDLPPLGNLPETLMVLFASHPEVEIEYEHVRDNCRWSFNTKRMSQELGLQGPQDIFPVLQGIKEWIQYHENQIQEGV</sequence>
<dbReference type="EC" id="2.7.13.3" evidence="2"/>
<comment type="catalytic activity">
    <reaction evidence="1">
        <text>ATP + protein L-histidine = ADP + protein N-phospho-L-histidine.</text>
        <dbReference type="EC" id="2.7.13.3"/>
    </reaction>
</comment>
<evidence type="ECO:0000259" key="3">
    <source>
        <dbReference type="PROSITE" id="PS50109"/>
    </source>
</evidence>
<dbReference type="Gene3D" id="3.30.565.10">
    <property type="entry name" value="Histidine kinase-like ATPase, C-terminal domain"/>
    <property type="match status" value="1"/>
</dbReference>
<accession>A0A1V5SUW1</accession>
<dbReference type="PANTHER" id="PTHR43065">
    <property type="entry name" value="SENSOR HISTIDINE KINASE"/>
    <property type="match status" value="1"/>
</dbReference>
<dbReference type="InterPro" id="IPR004358">
    <property type="entry name" value="Sig_transdc_His_kin-like_C"/>
</dbReference>
<dbReference type="PRINTS" id="PR00344">
    <property type="entry name" value="BCTRLSENSOR"/>
</dbReference>
<comment type="caution">
    <text evidence="4">The sequence shown here is derived from an EMBL/GenBank/DDBJ whole genome shotgun (WGS) entry which is preliminary data.</text>
</comment>
<dbReference type="InterPro" id="IPR036890">
    <property type="entry name" value="HATPase_C_sf"/>
</dbReference>
<dbReference type="EMBL" id="MWBQ01000084">
    <property type="protein sequence ID" value="OQA57981.1"/>
    <property type="molecule type" value="Genomic_DNA"/>
</dbReference>
<proteinExistence type="predicted"/>
<dbReference type="GO" id="GO:0004673">
    <property type="term" value="F:protein histidine kinase activity"/>
    <property type="evidence" value="ECO:0007669"/>
    <property type="project" value="UniProtKB-EC"/>
</dbReference>
<dbReference type="InterPro" id="IPR003594">
    <property type="entry name" value="HATPase_dom"/>
</dbReference>
<dbReference type="Pfam" id="PF02518">
    <property type="entry name" value="HATPase_c"/>
    <property type="match status" value="1"/>
</dbReference>
<reference evidence="4" key="1">
    <citation type="submission" date="2017-02" db="EMBL/GenBank/DDBJ databases">
        <title>Delving into the versatile metabolic prowess of the omnipresent phylum Bacteroidetes.</title>
        <authorList>
            <person name="Nobu M.K."/>
            <person name="Mei R."/>
            <person name="Narihiro T."/>
            <person name="Kuroda K."/>
            <person name="Liu W.-T."/>
        </authorList>
    </citation>
    <scope>NUCLEOTIDE SEQUENCE</scope>
    <source>
        <strain evidence="4">ADurb.Bin276</strain>
    </source>
</reference>
<dbReference type="SUPFAM" id="SSF55874">
    <property type="entry name" value="ATPase domain of HSP90 chaperone/DNA topoisomerase II/histidine kinase"/>
    <property type="match status" value="1"/>
</dbReference>
<evidence type="ECO:0000256" key="1">
    <source>
        <dbReference type="ARBA" id="ARBA00000085"/>
    </source>
</evidence>
<dbReference type="AlphaFoldDB" id="A0A1V5SUW1"/>
<evidence type="ECO:0000313" key="4">
    <source>
        <dbReference type="EMBL" id="OQA57981.1"/>
    </source>
</evidence>
<evidence type="ECO:0000256" key="2">
    <source>
        <dbReference type="ARBA" id="ARBA00012438"/>
    </source>
</evidence>
<dbReference type="InterPro" id="IPR005467">
    <property type="entry name" value="His_kinase_dom"/>
</dbReference>
<keyword evidence="4" id="KW-0808">Transferase</keyword>
<protein>
    <recommendedName>
        <fullName evidence="2">histidine kinase</fullName>
        <ecNumber evidence="2">2.7.13.3</ecNumber>
    </recommendedName>
</protein>
<dbReference type="PROSITE" id="PS50109">
    <property type="entry name" value="HIS_KIN"/>
    <property type="match status" value="1"/>
</dbReference>
<dbReference type="Proteomes" id="UP000485569">
    <property type="component" value="Unassembled WGS sequence"/>
</dbReference>